<dbReference type="SUPFAM" id="SSF50978">
    <property type="entry name" value="WD40 repeat-like"/>
    <property type="match status" value="1"/>
</dbReference>
<evidence type="ECO:0000313" key="1">
    <source>
        <dbReference type="EMBL" id="RKP03289.1"/>
    </source>
</evidence>
<name>A0A4V1IV96_9FUNG</name>
<proteinExistence type="predicted"/>
<dbReference type="PANTHER" id="PTHR22806:SF0">
    <property type="entry name" value="NUCLEOPORIN NUP37"/>
    <property type="match status" value="1"/>
</dbReference>
<dbReference type="Gene3D" id="2.130.10.10">
    <property type="entry name" value="YVTN repeat-like/Quinoprotein amine dehydrogenase"/>
    <property type="match status" value="1"/>
</dbReference>
<organism evidence="1 2">
    <name type="scientific">Caulochytrium protostelioides</name>
    <dbReference type="NCBI Taxonomy" id="1555241"/>
    <lineage>
        <taxon>Eukaryota</taxon>
        <taxon>Fungi</taxon>
        <taxon>Fungi incertae sedis</taxon>
        <taxon>Chytridiomycota</taxon>
        <taxon>Chytridiomycota incertae sedis</taxon>
        <taxon>Chytridiomycetes</taxon>
        <taxon>Caulochytriales</taxon>
        <taxon>Caulochytriaceae</taxon>
        <taxon>Caulochytrium</taxon>
    </lineage>
</organism>
<dbReference type="InterPro" id="IPR036322">
    <property type="entry name" value="WD40_repeat_dom_sf"/>
</dbReference>
<dbReference type="InterPro" id="IPR037626">
    <property type="entry name" value="NUP37"/>
</dbReference>
<dbReference type="Proteomes" id="UP000274922">
    <property type="component" value="Unassembled WGS sequence"/>
</dbReference>
<protein>
    <recommendedName>
        <fullName evidence="3">WD40 repeat-like protein</fullName>
    </recommendedName>
</protein>
<keyword evidence="2" id="KW-1185">Reference proteome</keyword>
<dbReference type="AlphaFoldDB" id="A0A4V1IV96"/>
<dbReference type="EMBL" id="ML014125">
    <property type="protein sequence ID" value="RKP03289.1"/>
    <property type="molecule type" value="Genomic_DNA"/>
</dbReference>
<accession>A0A4V1IV96</accession>
<evidence type="ECO:0000313" key="2">
    <source>
        <dbReference type="Proteomes" id="UP000274922"/>
    </source>
</evidence>
<evidence type="ECO:0008006" key="3">
    <source>
        <dbReference type="Google" id="ProtNLM"/>
    </source>
</evidence>
<gene>
    <name evidence="1" type="ORF">CXG81DRAFT_24063</name>
</gene>
<dbReference type="InterPro" id="IPR015943">
    <property type="entry name" value="WD40/YVTN_repeat-like_dom_sf"/>
</dbReference>
<dbReference type="GO" id="GO:0031080">
    <property type="term" value="C:nuclear pore outer ring"/>
    <property type="evidence" value="ECO:0007669"/>
    <property type="project" value="InterPro"/>
</dbReference>
<reference evidence="2" key="1">
    <citation type="journal article" date="2018" name="Nat. Microbiol.">
        <title>Leveraging single-cell genomics to expand the fungal tree of life.</title>
        <authorList>
            <person name="Ahrendt S.R."/>
            <person name="Quandt C.A."/>
            <person name="Ciobanu D."/>
            <person name="Clum A."/>
            <person name="Salamov A."/>
            <person name="Andreopoulos B."/>
            <person name="Cheng J.F."/>
            <person name="Woyke T."/>
            <person name="Pelin A."/>
            <person name="Henrissat B."/>
            <person name="Reynolds N.K."/>
            <person name="Benny G.L."/>
            <person name="Smith M.E."/>
            <person name="James T.Y."/>
            <person name="Grigoriev I.V."/>
        </authorList>
    </citation>
    <scope>NUCLEOTIDE SEQUENCE [LARGE SCALE GENOMIC DNA]</scope>
    <source>
        <strain evidence="2">ATCC 52028</strain>
    </source>
</reference>
<dbReference type="PANTHER" id="PTHR22806">
    <property type="entry name" value="NUCLEOPORIN NUP37 P37 -RELATED"/>
    <property type="match status" value="1"/>
</dbReference>
<sequence>MTVEAYVTAHGAAAHAVGAGTIAATPSTPAGAIQELAAWTAPCRITAVALCPFTSAASLLAVAGDETLFIYHVPALTGFPTARRLPTLPRAEYEPVLLHRIAVGAPIHQIAWSPRSSRLEETKAALAIATQPGDIYLVEDAQLLPLDTSRAIGWVNALSFNQSTLEDRSAGTLLAAAGDAHAARLYDLTVMAATTATTALITPQGSSASLHLNTDAPAGATAASSSPTVHFAMPVAPLPEPVAIKLSSRGVAAEWHAAKPSLLMLADASGAIQFIDVQQQSVQLAVYQPPAPGLVAPVGAGRTGLTAAAWHPRHAARFAAAVGPTVYTYRSHRAALAGPETALPTGLGGEGGAASAAAPLADAARNATAVQWMPCGEGTYSVLAAGGGGGTAASAGAGASLVLWTPEARLSRAVPPRRGKGGAWWHASWHAAAPVLLAADRHGLVFYLV</sequence>